<organism evidence="1">
    <name type="scientific">uncultured Caudovirales phage</name>
    <dbReference type="NCBI Taxonomy" id="2100421"/>
    <lineage>
        <taxon>Viruses</taxon>
        <taxon>Duplodnaviria</taxon>
        <taxon>Heunggongvirae</taxon>
        <taxon>Uroviricota</taxon>
        <taxon>Caudoviricetes</taxon>
        <taxon>Peduoviridae</taxon>
        <taxon>Maltschvirus</taxon>
        <taxon>Maltschvirus maltsch</taxon>
    </lineage>
</organism>
<reference evidence="1" key="1">
    <citation type="submission" date="2020-05" db="EMBL/GenBank/DDBJ databases">
        <authorList>
            <person name="Chiriac C."/>
            <person name="Salcher M."/>
            <person name="Ghai R."/>
            <person name="Kavagutti S V."/>
        </authorList>
    </citation>
    <scope>NUCLEOTIDE SEQUENCE</scope>
</reference>
<protein>
    <submittedName>
        <fullName evidence="1">Uncharacterized protein</fullName>
    </submittedName>
</protein>
<accession>A0A6J5T2L0</accession>
<sequence length="135" mass="15111">MSAFTVTNTHINALVRYASRKKLSVPYGHPSVRLNVSEHEQEVAQLLLDENIKSVNYRYSEKESGYIEYDRGAPILTAIQAIKAAQCLRYQSCEHPTYEGSIAELLVEAIISDAIPRLDGYNEAQWAIHGTEVTA</sequence>
<proteinExistence type="predicted"/>
<evidence type="ECO:0000313" key="1">
    <source>
        <dbReference type="EMBL" id="CAB4220907.1"/>
    </source>
</evidence>
<gene>
    <name evidence="1" type="ORF">UFOVP1626_59</name>
</gene>
<dbReference type="EMBL" id="LR797493">
    <property type="protein sequence ID" value="CAB4220907.1"/>
    <property type="molecule type" value="Genomic_DNA"/>
</dbReference>
<name>A0A6J5T2L0_9CAUD</name>